<dbReference type="GO" id="GO:0002926">
    <property type="term" value="P:tRNA wobble base 5-methoxycarbonylmethyl-2-thiouridinylation"/>
    <property type="evidence" value="ECO:0007669"/>
    <property type="project" value="TreeGrafter"/>
</dbReference>
<dbReference type="EMBL" id="MT663540">
    <property type="protein sequence ID" value="QOI90551.1"/>
    <property type="molecule type" value="Genomic_DNA"/>
</dbReference>
<dbReference type="GO" id="GO:0046872">
    <property type="term" value="F:metal ion binding"/>
    <property type="evidence" value="ECO:0007669"/>
    <property type="project" value="UniProtKB-KW"/>
</dbReference>
<dbReference type="InterPro" id="IPR006638">
    <property type="entry name" value="Elp3/MiaA/NifB-like_rSAM"/>
</dbReference>
<dbReference type="GO" id="GO:0033588">
    <property type="term" value="C:elongator holoenzyme complex"/>
    <property type="evidence" value="ECO:0007669"/>
    <property type="project" value="TreeGrafter"/>
</dbReference>
<keyword evidence="16" id="KW-1133">Transmembrane helix</keyword>
<dbReference type="PANTHER" id="PTHR11135">
    <property type="entry name" value="HISTONE ACETYLTRANSFERASE-RELATED"/>
    <property type="match status" value="1"/>
</dbReference>
<dbReference type="InterPro" id="IPR034687">
    <property type="entry name" value="ELP3-like"/>
</dbReference>
<dbReference type="SFLD" id="SFLDF00344">
    <property type="entry name" value="ELP3-like"/>
    <property type="match status" value="1"/>
</dbReference>
<evidence type="ECO:0000256" key="5">
    <source>
        <dbReference type="ARBA" id="ARBA00022555"/>
    </source>
</evidence>
<keyword evidence="13" id="KW-0012">Acyltransferase</keyword>
<name>A0A7M3UP80_POV01</name>
<gene>
    <name evidence="18" type="ORF">HWQ62_00420</name>
</gene>
<dbReference type="SUPFAM" id="SSF55729">
    <property type="entry name" value="Acyl-CoA N-acyltransferases (Nat)"/>
    <property type="match status" value="1"/>
</dbReference>
<evidence type="ECO:0000256" key="4">
    <source>
        <dbReference type="ARBA" id="ARBA00022485"/>
    </source>
</evidence>
<evidence type="ECO:0000259" key="17">
    <source>
        <dbReference type="SMART" id="SM00729"/>
    </source>
</evidence>
<keyword evidence="16" id="KW-0812">Transmembrane</keyword>
<organism evidence="18">
    <name type="scientific">Pyramimonas orientalis virus</name>
    <name type="common">PoV01</name>
    <dbReference type="NCBI Taxonomy" id="455367"/>
    <lineage>
        <taxon>Viruses</taxon>
        <taxon>Varidnaviria</taxon>
        <taxon>Bamfordvirae</taxon>
        <taxon>Nucleocytoviricota</taxon>
        <taxon>Megaviricetes</taxon>
        <taxon>Imitervirales</taxon>
        <taxon>Allomimiviridae</taxon>
        <taxon>Heliosvirus</taxon>
        <taxon>Heliosvirus raunefjordenense</taxon>
    </lineage>
</organism>
<dbReference type="Pfam" id="PF16199">
    <property type="entry name" value="Radical_SAM_C"/>
    <property type="match status" value="1"/>
</dbReference>
<organismHost>
    <name type="scientific">Pyramimonas plurioculata</name>
    <dbReference type="NCBI Taxonomy" id="36893"/>
</organismHost>
<accession>A0A7M3UP80</accession>
<dbReference type="Pfam" id="PF04055">
    <property type="entry name" value="Radical_SAM"/>
    <property type="match status" value="1"/>
</dbReference>
<feature type="domain" description="Elp3/MiaA/NifB-like radical SAM core" evidence="17">
    <location>
        <begin position="97"/>
        <end position="363"/>
    </location>
</feature>
<comment type="pathway">
    <text evidence="2">tRNA modification.</text>
</comment>
<dbReference type="InterPro" id="IPR032432">
    <property type="entry name" value="Radical_SAM_C"/>
</dbReference>
<keyword evidence="6" id="KW-0808">Transferase</keyword>
<dbReference type="GO" id="GO:0106261">
    <property type="term" value="F:tRNA uridine(34) acetyltransferase activity"/>
    <property type="evidence" value="ECO:0007669"/>
    <property type="project" value="UniProtKB-EC"/>
</dbReference>
<dbReference type="EC" id="2.3.1.311" evidence="14"/>
<dbReference type="NCBIfam" id="TIGR01211">
    <property type="entry name" value="ELP3"/>
    <property type="match status" value="1"/>
</dbReference>
<dbReference type="GO" id="GO:0051539">
    <property type="term" value="F:4 iron, 4 sulfur cluster binding"/>
    <property type="evidence" value="ECO:0007669"/>
    <property type="project" value="UniProtKB-KW"/>
</dbReference>
<dbReference type="Gene3D" id="3.80.30.20">
    <property type="entry name" value="tm_1862 like domain"/>
    <property type="match status" value="1"/>
</dbReference>
<keyword evidence="9" id="KW-0479">Metal-binding</keyword>
<dbReference type="SUPFAM" id="SSF102114">
    <property type="entry name" value="Radical SAM enzymes"/>
    <property type="match status" value="1"/>
</dbReference>
<dbReference type="InterPro" id="IPR023404">
    <property type="entry name" value="rSAM_horseshoe"/>
</dbReference>
<evidence type="ECO:0000256" key="13">
    <source>
        <dbReference type="ARBA" id="ARBA00023315"/>
    </source>
</evidence>
<evidence type="ECO:0000313" key="18">
    <source>
        <dbReference type="EMBL" id="QOI90551.1"/>
    </source>
</evidence>
<keyword evidence="12" id="KW-0411">Iron-sulfur</keyword>
<evidence type="ECO:0000256" key="2">
    <source>
        <dbReference type="ARBA" id="ARBA00005217"/>
    </source>
</evidence>
<dbReference type="InterPro" id="IPR058240">
    <property type="entry name" value="rSAM_sf"/>
</dbReference>
<evidence type="ECO:0000256" key="6">
    <source>
        <dbReference type="ARBA" id="ARBA00022679"/>
    </source>
</evidence>
<dbReference type="InterPro" id="IPR007197">
    <property type="entry name" value="rSAM"/>
</dbReference>
<evidence type="ECO:0000256" key="15">
    <source>
        <dbReference type="ARBA" id="ARBA00047372"/>
    </source>
</evidence>
<dbReference type="SMART" id="SM00729">
    <property type="entry name" value="Elp3"/>
    <property type="match status" value="1"/>
</dbReference>
<dbReference type="CDD" id="cd01335">
    <property type="entry name" value="Radical_SAM"/>
    <property type="match status" value="1"/>
</dbReference>
<evidence type="ECO:0000256" key="14">
    <source>
        <dbReference type="ARBA" id="ARBA00044771"/>
    </source>
</evidence>
<evidence type="ECO:0000256" key="9">
    <source>
        <dbReference type="ARBA" id="ARBA00022723"/>
    </source>
</evidence>
<dbReference type="InterPro" id="IPR016181">
    <property type="entry name" value="Acyl_CoA_acyltransferase"/>
</dbReference>
<keyword evidence="16" id="KW-0472">Membrane</keyword>
<keyword evidence="8" id="KW-0819">tRNA processing</keyword>
<comment type="similarity">
    <text evidence="3">Belongs to the ELP3 family.</text>
</comment>
<evidence type="ECO:0000256" key="3">
    <source>
        <dbReference type="ARBA" id="ARBA00005494"/>
    </source>
</evidence>
<keyword evidence="7" id="KW-0949">S-adenosyl-L-methionine</keyword>
<evidence type="ECO:0000256" key="10">
    <source>
        <dbReference type="ARBA" id="ARBA00022884"/>
    </source>
</evidence>
<dbReference type="Gene3D" id="3.40.630.30">
    <property type="match status" value="1"/>
</dbReference>
<evidence type="ECO:0000256" key="7">
    <source>
        <dbReference type="ARBA" id="ARBA00022691"/>
    </source>
</evidence>
<sequence>MIGDIEEFGSFDNQIRRFETIVTPTQYNDIKEYILEGHDILNWTKFSMGFQRMHRYSLSKNMLRYVYVRETKSNPPRELIKKACRSQYGILNVCVFTSAYPEYIDENGKKQKQMFSCKHNCYYCPAEPNQPRSYLMDEPGVARANECEFDCVKQFHLRLKQYKSMGHPLDKIEFEVSGGTWSEYPRMYQREFIRDGYYAANTYDRPAREPLSLEEEIELNEDAVIHIIGLTIETRPDTITLEELQLFRSYNVTRVQIGVQHTDNRVLRKINRGHTVEQSMDGIKLLLDNGFKVDIHLMPMLPTSTPQMDMEMFDTVLTNPNLQVDQWKVYPTSVVPWSVLEQWYRNGKYKPYCIDELIDVLLYMKKRVHNRIRLIRIVRDINEHYILGGCKNVSLRQVLHKRLEKENSICRCIRCRSAKDNVIDNKHKLKIDRFEASRGIEYFISYVSEDEKVLYGFCRLRLPPKECFNNQLSTIRGCALVRELHVYSSLTPVNGFNSNNIQHRGFGKRLMNHAERIAAFNNYRTVAVISGVGVRNYYRKLGYHLDNTYMIKRVGVISFIFNIIMCIATFIKIYAFGS</sequence>
<evidence type="ECO:0000256" key="16">
    <source>
        <dbReference type="SAM" id="Phobius"/>
    </source>
</evidence>
<reference evidence="18" key="1">
    <citation type="submission" date="2020-06" db="EMBL/GenBank/DDBJ databases">
        <title>Lateral gene transfer of anion-conducting channel rhodopsins between green algae and giant viruses.</title>
        <authorList>
            <person name="Rozenberg A."/>
            <person name="Oppermann J."/>
            <person name="Wietek J."/>
            <person name="Fernandez Lahore R.G."/>
            <person name="Sandaa R.-A."/>
            <person name="Bratbak G."/>
            <person name="Hegemann P."/>
            <person name="Beja O."/>
        </authorList>
    </citation>
    <scope>NUCLEOTIDE SEQUENCE</scope>
    <source>
        <strain evidence="18">01B</strain>
    </source>
</reference>
<dbReference type="InterPro" id="IPR039661">
    <property type="entry name" value="ELP3"/>
</dbReference>
<feature type="transmembrane region" description="Helical" evidence="16">
    <location>
        <begin position="554"/>
        <end position="575"/>
    </location>
</feature>
<comment type="catalytic activity">
    <reaction evidence="15">
        <text>uridine(34) in tRNA + acetyl-CoA + S-adenosyl-L-methionine + H2O = 5-(carboxymethyl)uridine(34) in tRNA + 5'-deoxyadenosine + L-methionine + CoA + 2 H(+)</text>
        <dbReference type="Rhea" id="RHEA:61020"/>
        <dbReference type="Rhea" id="RHEA-COMP:10407"/>
        <dbReference type="Rhea" id="RHEA-COMP:11727"/>
        <dbReference type="ChEBI" id="CHEBI:15377"/>
        <dbReference type="ChEBI" id="CHEBI:15378"/>
        <dbReference type="ChEBI" id="CHEBI:17319"/>
        <dbReference type="ChEBI" id="CHEBI:57287"/>
        <dbReference type="ChEBI" id="CHEBI:57288"/>
        <dbReference type="ChEBI" id="CHEBI:57844"/>
        <dbReference type="ChEBI" id="CHEBI:59789"/>
        <dbReference type="ChEBI" id="CHEBI:65315"/>
        <dbReference type="ChEBI" id="CHEBI:74882"/>
        <dbReference type="EC" id="2.3.1.311"/>
    </reaction>
    <physiologicalReaction direction="left-to-right" evidence="15">
        <dbReference type="Rhea" id="RHEA:61021"/>
    </physiologicalReaction>
</comment>
<evidence type="ECO:0000256" key="11">
    <source>
        <dbReference type="ARBA" id="ARBA00023004"/>
    </source>
</evidence>
<keyword evidence="11" id="KW-0408">Iron</keyword>
<dbReference type="PANTHER" id="PTHR11135:SF2">
    <property type="entry name" value="ELONGATOR COMPLEX PROTEIN 3"/>
    <property type="match status" value="1"/>
</dbReference>
<dbReference type="SFLD" id="SFLDG01086">
    <property type="entry name" value="elongater_protein-like"/>
    <property type="match status" value="1"/>
</dbReference>
<comment type="cofactor">
    <cofactor evidence="1">
        <name>[4Fe-4S] cluster</name>
        <dbReference type="ChEBI" id="CHEBI:49883"/>
    </cofactor>
</comment>
<evidence type="ECO:0000256" key="1">
    <source>
        <dbReference type="ARBA" id="ARBA00001966"/>
    </source>
</evidence>
<evidence type="ECO:0000256" key="8">
    <source>
        <dbReference type="ARBA" id="ARBA00022694"/>
    </source>
</evidence>
<keyword evidence="10" id="KW-0694">RNA-binding</keyword>
<protein>
    <recommendedName>
        <fullName evidence="14">tRNA carboxymethyluridine synthase</fullName>
        <ecNumber evidence="14">2.3.1.311</ecNumber>
    </recommendedName>
</protein>
<dbReference type="SFLD" id="SFLDS00029">
    <property type="entry name" value="Radical_SAM"/>
    <property type="match status" value="1"/>
</dbReference>
<keyword evidence="5" id="KW-0820">tRNA-binding</keyword>
<keyword evidence="4" id="KW-0004">4Fe-4S</keyword>
<proteinExistence type="inferred from homology"/>
<evidence type="ECO:0000256" key="12">
    <source>
        <dbReference type="ARBA" id="ARBA00023014"/>
    </source>
</evidence>
<dbReference type="GO" id="GO:0000049">
    <property type="term" value="F:tRNA binding"/>
    <property type="evidence" value="ECO:0007669"/>
    <property type="project" value="UniProtKB-KW"/>
</dbReference>